<dbReference type="EMBL" id="VSRR010119487">
    <property type="protein sequence ID" value="MPC99706.1"/>
    <property type="molecule type" value="Genomic_DNA"/>
</dbReference>
<name>A0A5B7JZF5_PORTR</name>
<feature type="region of interest" description="Disordered" evidence="1">
    <location>
        <begin position="1"/>
        <end position="80"/>
    </location>
</feature>
<dbReference type="AlphaFoldDB" id="A0A5B7JZF5"/>
<gene>
    <name evidence="2" type="ORF">E2C01_095136</name>
</gene>
<feature type="compositionally biased region" description="Low complexity" evidence="1">
    <location>
        <begin position="9"/>
        <end position="23"/>
    </location>
</feature>
<evidence type="ECO:0000313" key="2">
    <source>
        <dbReference type="EMBL" id="MPC99706.1"/>
    </source>
</evidence>
<accession>A0A5B7JZF5</accession>
<reference evidence="2 3" key="1">
    <citation type="submission" date="2019-05" db="EMBL/GenBank/DDBJ databases">
        <title>Another draft genome of Portunus trituberculatus and its Hox gene families provides insights of decapod evolution.</title>
        <authorList>
            <person name="Jeong J.-H."/>
            <person name="Song I."/>
            <person name="Kim S."/>
            <person name="Choi T."/>
            <person name="Kim D."/>
            <person name="Ryu S."/>
            <person name="Kim W."/>
        </authorList>
    </citation>
    <scope>NUCLEOTIDE SEQUENCE [LARGE SCALE GENOMIC DNA]</scope>
    <source>
        <tissue evidence="2">Muscle</tissue>
    </source>
</reference>
<dbReference type="Proteomes" id="UP000324222">
    <property type="component" value="Unassembled WGS sequence"/>
</dbReference>
<organism evidence="2 3">
    <name type="scientific">Portunus trituberculatus</name>
    <name type="common">Swimming crab</name>
    <name type="synonym">Neptunus trituberculatus</name>
    <dbReference type="NCBI Taxonomy" id="210409"/>
    <lineage>
        <taxon>Eukaryota</taxon>
        <taxon>Metazoa</taxon>
        <taxon>Ecdysozoa</taxon>
        <taxon>Arthropoda</taxon>
        <taxon>Crustacea</taxon>
        <taxon>Multicrustacea</taxon>
        <taxon>Malacostraca</taxon>
        <taxon>Eumalacostraca</taxon>
        <taxon>Eucarida</taxon>
        <taxon>Decapoda</taxon>
        <taxon>Pleocyemata</taxon>
        <taxon>Brachyura</taxon>
        <taxon>Eubrachyura</taxon>
        <taxon>Portunoidea</taxon>
        <taxon>Portunidae</taxon>
        <taxon>Portuninae</taxon>
        <taxon>Portunus</taxon>
    </lineage>
</organism>
<evidence type="ECO:0000313" key="3">
    <source>
        <dbReference type="Proteomes" id="UP000324222"/>
    </source>
</evidence>
<keyword evidence="3" id="KW-1185">Reference proteome</keyword>
<sequence length="80" mass="8708">MRHDVPRRASAAALAGNANISVAQNPRYRTPASQHRRRPRDSCGARPGQSLASRFRLAPPPPPPPPRTRSHPCSRRPSGA</sequence>
<protein>
    <submittedName>
        <fullName evidence="2">Uncharacterized protein</fullName>
    </submittedName>
</protein>
<feature type="compositionally biased region" description="Pro residues" evidence="1">
    <location>
        <begin position="58"/>
        <end position="67"/>
    </location>
</feature>
<evidence type="ECO:0000256" key="1">
    <source>
        <dbReference type="SAM" id="MobiDB-lite"/>
    </source>
</evidence>
<proteinExistence type="predicted"/>
<comment type="caution">
    <text evidence="2">The sequence shown here is derived from an EMBL/GenBank/DDBJ whole genome shotgun (WGS) entry which is preliminary data.</text>
</comment>